<keyword evidence="2" id="KW-0805">Transcription regulation</keyword>
<accession>A0AAV5GUS5</accession>
<keyword evidence="5" id="KW-0539">Nucleus</keyword>
<name>A0AAV5GUS5_9BASI</name>
<evidence type="ECO:0000313" key="8">
    <source>
        <dbReference type="EMBL" id="GJN93242.1"/>
    </source>
</evidence>
<dbReference type="SMART" id="SM00066">
    <property type="entry name" value="GAL4"/>
    <property type="match status" value="1"/>
</dbReference>
<evidence type="ECO:0000256" key="3">
    <source>
        <dbReference type="ARBA" id="ARBA00023125"/>
    </source>
</evidence>
<dbReference type="Gene3D" id="4.10.240.10">
    <property type="entry name" value="Zn(2)-C6 fungal-type DNA-binding domain"/>
    <property type="match status" value="1"/>
</dbReference>
<dbReference type="Pfam" id="PF00172">
    <property type="entry name" value="Zn_clus"/>
    <property type="match status" value="1"/>
</dbReference>
<feature type="compositionally biased region" description="Acidic residues" evidence="6">
    <location>
        <begin position="155"/>
        <end position="168"/>
    </location>
</feature>
<keyword evidence="9" id="KW-1185">Reference proteome</keyword>
<dbReference type="EMBL" id="BQKY01000013">
    <property type="protein sequence ID" value="GJN93242.1"/>
    <property type="molecule type" value="Genomic_DNA"/>
</dbReference>
<proteinExistence type="predicted"/>
<comment type="subcellular location">
    <subcellularLocation>
        <location evidence="1">Nucleus</location>
    </subcellularLocation>
</comment>
<gene>
    <name evidence="8" type="ORF">Rhopal_006289-T1</name>
</gene>
<evidence type="ECO:0000313" key="9">
    <source>
        <dbReference type="Proteomes" id="UP001342314"/>
    </source>
</evidence>
<dbReference type="PANTHER" id="PTHR31845:SF19">
    <property type="entry name" value="TRANSCRIPTION FACTOR DOMAIN-CONTAINING PROTEIN"/>
    <property type="match status" value="1"/>
</dbReference>
<dbReference type="GO" id="GO:0000981">
    <property type="term" value="F:DNA-binding transcription factor activity, RNA polymerase II-specific"/>
    <property type="evidence" value="ECO:0007669"/>
    <property type="project" value="InterPro"/>
</dbReference>
<feature type="region of interest" description="Disordered" evidence="6">
    <location>
        <begin position="140"/>
        <end position="168"/>
    </location>
</feature>
<dbReference type="GO" id="GO:0008270">
    <property type="term" value="F:zinc ion binding"/>
    <property type="evidence" value="ECO:0007669"/>
    <property type="project" value="InterPro"/>
</dbReference>
<dbReference type="InterPro" id="IPR051089">
    <property type="entry name" value="prtT"/>
</dbReference>
<dbReference type="GO" id="GO:0000976">
    <property type="term" value="F:transcription cis-regulatory region binding"/>
    <property type="evidence" value="ECO:0007669"/>
    <property type="project" value="TreeGrafter"/>
</dbReference>
<dbReference type="GO" id="GO:0005634">
    <property type="term" value="C:nucleus"/>
    <property type="evidence" value="ECO:0007669"/>
    <property type="project" value="UniProtKB-SubCell"/>
</dbReference>
<evidence type="ECO:0000259" key="7">
    <source>
        <dbReference type="PROSITE" id="PS50048"/>
    </source>
</evidence>
<organism evidence="8 9">
    <name type="scientific">Rhodotorula paludigena</name>
    <dbReference type="NCBI Taxonomy" id="86838"/>
    <lineage>
        <taxon>Eukaryota</taxon>
        <taxon>Fungi</taxon>
        <taxon>Dikarya</taxon>
        <taxon>Basidiomycota</taxon>
        <taxon>Pucciniomycotina</taxon>
        <taxon>Microbotryomycetes</taxon>
        <taxon>Sporidiobolales</taxon>
        <taxon>Sporidiobolaceae</taxon>
        <taxon>Rhodotorula</taxon>
    </lineage>
</organism>
<dbReference type="AlphaFoldDB" id="A0AAV5GUS5"/>
<sequence length="546" mass="60364">MDASVASTSRAGLTAPTSETAVLDPQVYSLVESARRAIRECVTGAEAETDGSPLDGRQLKTCAPCKAVKVRCSGSPGETCQRCATKGILCEYPQARKLGRRATNRKTLKLYDLQRDIDRLHLLLTRRSALPPHVASNLPSNVRSVAGSGAVATTDEGDEDDEDDEDVDPLLSVLSNPLGLLTLTDEPVSTPSTSGPDSEMGTTDLFQHRLLTLWFDHLQQYLFLLDPALHTPMFLRRTSPFLTTVIACVVAPFDPRSAHLVDALVQHANYLSARVFTHGFKSLEVVLAYCLWAPWSPVSKVPAADRIWSYISQASRLASEIRLDLPLQPAVIEHASSQTGRIQLMMSVHGTQALAACSCMATGQEARSRLSKPAAKILDLHVSNLLISQLFAKALILHSTLQRREPSDTRDPQAVFNDSWKRDFAEWDHQFAHIKELPYLSRLNRHILLLSYSLHFPGRVQPILEECRQVALKAAQYVQEWLAADPGLVYASNFTQLDIMAQTPLPDWFATEQSFEQLFSWMPMSTDEWDVFSGLGGAAGGNHLRK</sequence>
<evidence type="ECO:0000256" key="1">
    <source>
        <dbReference type="ARBA" id="ARBA00004123"/>
    </source>
</evidence>
<protein>
    <recommendedName>
        <fullName evidence="7">Zn(2)-C6 fungal-type domain-containing protein</fullName>
    </recommendedName>
</protein>
<dbReference type="SUPFAM" id="SSF57701">
    <property type="entry name" value="Zn2/Cys6 DNA-binding domain"/>
    <property type="match status" value="1"/>
</dbReference>
<reference evidence="8 9" key="1">
    <citation type="submission" date="2021-12" db="EMBL/GenBank/DDBJ databases">
        <title>High titer production of polyol ester of fatty acids by Rhodotorula paludigena BS15 towards product separation-free biomass refinery.</title>
        <authorList>
            <person name="Mano J."/>
            <person name="Ono H."/>
            <person name="Tanaka T."/>
            <person name="Naito K."/>
            <person name="Sushida H."/>
            <person name="Ike M."/>
            <person name="Tokuyasu K."/>
            <person name="Kitaoka M."/>
        </authorList>
    </citation>
    <scope>NUCLEOTIDE SEQUENCE [LARGE SCALE GENOMIC DNA]</scope>
    <source>
        <strain evidence="8 9">BS15</strain>
    </source>
</reference>
<evidence type="ECO:0000256" key="4">
    <source>
        <dbReference type="ARBA" id="ARBA00023163"/>
    </source>
</evidence>
<dbReference type="Proteomes" id="UP001342314">
    <property type="component" value="Unassembled WGS sequence"/>
</dbReference>
<feature type="domain" description="Zn(2)-C6 fungal-type" evidence="7">
    <location>
        <begin position="61"/>
        <end position="92"/>
    </location>
</feature>
<feature type="region of interest" description="Disordered" evidence="6">
    <location>
        <begin position="182"/>
        <end position="201"/>
    </location>
</feature>
<comment type="caution">
    <text evidence="8">The sequence shown here is derived from an EMBL/GenBank/DDBJ whole genome shotgun (WGS) entry which is preliminary data.</text>
</comment>
<dbReference type="InterPro" id="IPR001138">
    <property type="entry name" value="Zn2Cys6_DnaBD"/>
</dbReference>
<dbReference type="PROSITE" id="PS00463">
    <property type="entry name" value="ZN2_CY6_FUNGAL_1"/>
    <property type="match status" value="1"/>
</dbReference>
<feature type="compositionally biased region" description="Polar residues" evidence="6">
    <location>
        <begin position="187"/>
        <end position="201"/>
    </location>
</feature>
<evidence type="ECO:0000256" key="2">
    <source>
        <dbReference type="ARBA" id="ARBA00023015"/>
    </source>
</evidence>
<dbReference type="PANTHER" id="PTHR31845">
    <property type="entry name" value="FINGER DOMAIN PROTEIN, PUTATIVE-RELATED"/>
    <property type="match status" value="1"/>
</dbReference>
<keyword evidence="4" id="KW-0804">Transcription</keyword>
<evidence type="ECO:0000256" key="6">
    <source>
        <dbReference type="SAM" id="MobiDB-lite"/>
    </source>
</evidence>
<dbReference type="CDD" id="cd00067">
    <property type="entry name" value="GAL4"/>
    <property type="match status" value="1"/>
</dbReference>
<keyword evidence="3" id="KW-0238">DNA-binding</keyword>
<dbReference type="InterPro" id="IPR036864">
    <property type="entry name" value="Zn2-C6_fun-type_DNA-bd_sf"/>
</dbReference>
<dbReference type="PROSITE" id="PS50048">
    <property type="entry name" value="ZN2_CY6_FUNGAL_2"/>
    <property type="match status" value="1"/>
</dbReference>
<evidence type="ECO:0000256" key="5">
    <source>
        <dbReference type="ARBA" id="ARBA00023242"/>
    </source>
</evidence>